<keyword evidence="4 6" id="KW-0464">Manganese</keyword>
<evidence type="ECO:0000256" key="1">
    <source>
        <dbReference type="ARBA" id="ARBA00010373"/>
    </source>
</evidence>
<dbReference type="AlphaFoldDB" id="A0A1W5ZV31"/>
<dbReference type="STRING" id="402384.HM131_10185"/>
<evidence type="ECO:0000256" key="2">
    <source>
        <dbReference type="ARBA" id="ARBA00022490"/>
    </source>
</evidence>
<dbReference type="SUPFAM" id="SSF53649">
    <property type="entry name" value="Alkaline phosphatase-like"/>
    <property type="match status" value="1"/>
</dbReference>
<keyword evidence="3 6" id="KW-0479">Metal-binding</keyword>
<dbReference type="NCBIfam" id="TIGR01696">
    <property type="entry name" value="deoB"/>
    <property type="match status" value="1"/>
</dbReference>
<dbReference type="GO" id="GO:0005829">
    <property type="term" value="C:cytosol"/>
    <property type="evidence" value="ECO:0007669"/>
    <property type="project" value="TreeGrafter"/>
</dbReference>
<dbReference type="OrthoDB" id="9769930at2"/>
<feature type="binding site" evidence="6">
    <location>
        <position position="291"/>
    </location>
    <ligand>
        <name>Mn(2+)</name>
        <dbReference type="ChEBI" id="CHEBI:29035"/>
        <label>2</label>
    </ligand>
</feature>
<reference evidence="9 10" key="1">
    <citation type="submission" date="2017-04" db="EMBL/GenBank/DDBJ databases">
        <title>The whole genome sequencing and assembly of Halobacillus mangrovi strain.</title>
        <authorList>
            <person name="Lee S.-J."/>
            <person name="Park M.-K."/>
            <person name="Kim J.-Y."/>
            <person name="Lee Y.-J."/>
            <person name="Yi H."/>
            <person name="Bahn Y.-S."/>
            <person name="Kim J.F."/>
            <person name="Lee D.-W."/>
        </authorList>
    </citation>
    <scope>NUCLEOTIDE SEQUENCE [LARGE SCALE GENOMIC DNA]</scope>
    <source>
        <strain evidence="9 10">KTB 131</strain>
    </source>
</reference>
<dbReference type="GO" id="GO:0008973">
    <property type="term" value="F:phosphopentomutase activity"/>
    <property type="evidence" value="ECO:0007669"/>
    <property type="project" value="UniProtKB-UniRule"/>
</dbReference>
<dbReference type="GO" id="GO:0030145">
    <property type="term" value="F:manganese ion binding"/>
    <property type="evidence" value="ECO:0007669"/>
    <property type="project" value="UniProtKB-UniRule"/>
</dbReference>
<dbReference type="Gene3D" id="3.40.720.10">
    <property type="entry name" value="Alkaline Phosphatase, subunit A"/>
    <property type="match status" value="1"/>
</dbReference>
<dbReference type="NCBIfam" id="NF003766">
    <property type="entry name" value="PRK05362.1"/>
    <property type="match status" value="1"/>
</dbReference>
<dbReference type="Pfam" id="PF01676">
    <property type="entry name" value="Metalloenzyme"/>
    <property type="match status" value="1"/>
</dbReference>
<protein>
    <recommendedName>
        <fullName evidence="6 7">Phosphopentomutase</fullName>
        <ecNumber evidence="6 7">5.4.2.7</ecNumber>
    </recommendedName>
    <alternativeName>
        <fullName evidence="6">Phosphodeoxyribomutase</fullName>
    </alternativeName>
</protein>
<dbReference type="GO" id="GO:0009117">
    <property type="term" value="P:nucleotide metabolic process"/>
    <property type="evidence" value="ECO:0007669"/>
    <property type="project" value="UniProtKB-UniRule"/>
</dbReference>
<feature type="domain" description="Metalloenzyme" evidence="8">
    <location>
        <begin position="5"/>
        <end position="379"/>
    </location>
</feature>
<dbReference type="InterPro" id="IPR024052">
    <property type="entry name" value="Phosphopentomutase_DeoB_cap_sf"/>
</dbReference>
<dbReference type="KEGG" id="hmn:HM131_10185"/>
<comment type="similarity">
    <text evidence="1 6">Belongs to the phosphopentomutase family.</text>
</comment>
<keyword evidence="5 6" id="KW-0413">Isomerase</keyword>
<dbReference type="PANTHER" id="PTHR21110:SF0">
    <property type="entry name" value="PHOSPHOPENTOMUTASE"/>
    <property type="match status" value="1"/>
</dbReference>
<dbReference type="HAMAP" id="MF_00740">
    <property type="entry name" value="Phosphopentomut"/>
    <property type="match status" value="1"/>
</dbReference>
<proteinExistence type="inferred from homology"/>
<dbReference type="UniPathway" id="UPA00087">
    <property type="reaction ID" value="UER00173"/>
</dbReference>
<dbReference type="Gene3D" id="3.30.70.1250">
    <property type="entry name" value="Phosphopentomutase"/>
    <property type="match status" value="1"/>
</dbReference>
<sequence>MKQFKRVFLVVMDSVGIGEAPDAERFDDKGADTLGHIADHMGGLKMPNMGALGLSNIRKIKGIDAAESPGAHYTTMVEASNGKDTMTGHWEIMGLYIDQPFRTFPDGFPDELLKEIKEKTGRDIVGNKPASGTEIIKELGEHHMNTGDLIIYTSADSVLQIAAHEEVIPPEELYEICELCRELTLDEKYMIGRVIARPFVGKPGAFERTSNRHDYALKPFGRTVMNEMKDAGLDVIALGKISDIYDGEGVTEAIRTTDNMDGMDQLVKSMDKDFKGMSFLNLVDFDAKYGHRRDPQGYGEALEAYDERLPEVLDKMQDDDLLIITADHGNDPVHHGTDHTRELVPLLVYHNGIQKGQELEQRQTFSDIGATVSENFSIQMPEHGKSFLNEIN</sequence>
<dbReference type="SUPFAM" id="SSF143856">
    <property type="entry name" value="DeoB insert domain-like"/>
    <property type="match status" value="1"/>
</dbReference>
<dbReference type="GO" id="GO:0006018">
    <property type="term" value="P:2-deoxyribose 1-phosphate catabolic process"/>
    <property type="evidence" value="ECO:0007669"/>
    <property type="project" value="UniProtKB-UniRule"/>
</dbReference>
<dbReference type="GO" id="GO:0006015">
    <property type="term" value="P:5-phosphoribose 1-diphosphate biosynthetic process"/>
    <property type="evidence" value="ECO:0007669"/>
    <property type="project" value="UniProtKB-UniPathway"/>
</dbReference>
<evidence type="ECO:0000313" key="9">
    <source>
        <dbReference type="EMBL" id="ARI77182.1"/>
    </source>
</evidence>
<dbReference type="InterPro" id="IPR017850">
    <property type="entry name" value="Alkaline_phosphatase_core_sf"/>
</dbReference>
<dbReference type="InterPro" id="IPR010045">
    <property type="entry name" value="DeoB"/>
</dbReference>
<evidence type="ECO:0000256" key="4">
    <source>
        <dbReference type="ARBA" id="ARBA00023211"/>
    </source>
</evidence>
<evidence type="ECO:0000256" key="3">
    <source>
        <dbReference type="ARBA" id="ARBA00022723"/>
    </source>
</evidence>
<evidence type="ECO:0000256" key="5">
    <source>
        <dbReference type="ARBA" id="ARBA00023235"/>
    </source>
</evidence>
<keyword evidence="2 6" id="KW-0963">Cytoplasm</keyword>
<dbReference type="GO" id="GO:0000287">
    <property type="term" value="F:magnesium ion binding"/>
    <property type="evidence" value="ECO:0007669"/>
    <property type="project" value="UniProtKB-UniRule"/>
</dbReference>
<keyword evidence="10" id="KW-1185">Reference proteome</keyword>
<dbReference type="Proteomes" id="UP000192527">
    <property type="component" value="Chromosome"/>
</dbReference>
<comment type="function">
    <text evidence="6">Isomerase that catalyzes the conversion of deoxy-ribose 1-phosphate (dRib-1-P) and ribose 1-phosphate (Rib-1-P) to deoxy-ribose 5-phosphate (dRib-5-P) and ribose 5-phosphate (Rib-5-P), respectively.</text>
</comment>
<dbReference type="InterPro" id="IPR006124">
    <property type="entry name" value="Metalloenzyme"/>
</dbReference>
<feature type="binding site" evidence="6">
    <location>
        <position position="328"/>
    </location>
    <ligand>
        <name>Mn(2+)</name>
        <dbReference type="ChEBI" id="CHEBI:29035"/>
        <label>1</label>
    </ligand>
</feature>
<comment type="pathway">
    <text evidence="6">Carbohydrate degradation; 2-deoxy-D-ribose 1-phosphate degradation; D-glyceraldehyde 3-phosphate and acetaldehyde from 2-deoxy-alpha-D-ribose 1-phosphate: step 1/2.</text>
</comment>
<accession>A0A1W5ZV31</accession>
<comment type="cofactor">
    <cofactor evidence="6">
        <name>Mn(2+)</name>
        <dbReference type="ChEBI" id="CHEBI:29035"/>
    </cofactor>
    <text evidence="6">Binds 2 manganese ions.</text>
</comment>
<feature type="binding site" evidence="6">
    <location>
        <position position="13"/>
    </location>
    <ligand>
        <name>Mn(2+)</name>
        <dbReference type="ChEBI" id="CHEBI:29035"/>
        <label>1</label>
    </ligand>
</feature>
<dbReference type="EC" id="5.4.2.7" evidence="6 7"/>
<dbReference type="CDD" id="cd16009">
    <property type="entry name" value="PPM"/>
    <property type="match status" value="1"/>
</dbReference>
<comment type="catalytic activity">
    <reaction evidence="6">
        <text>alpha-D-ribose 1-phosphate = D-ribose 5-phosphate</text>
        <dbReference type="Rhea" id="RHEA:18793"/>
        <dbReference type="ChEBI" id="CHEBI:57720"/>
        <dbReference type="ChEBI" id="CHEBI:78346"/>
        <dbReference type="EC" id="5.4.2.7"/>
    </reaction>
</comment>
<dbReference type="PANTHER" id="PTHR21110">
    <property type="entry name" value="PHOSPHOPENTOMUTASE"/>
    <property type="match status" value="1"/>
</dbReference>
<gene>
    <name evidence="6" type="primary">deoB</name>
    <name evidence="9" type="ORF">HM131_10185</name>
</gene>
<organism evidence="9 10">
    <name type="scientific">Halobacillus mangrovi</name>
    <dbReference type="NCBI Taxonomy" id="402384"/>
    <lineage>
        <taxon>Bacteria</taxon>
        <taxon>Bacillati</taxon>
        <taxon>Bacillota</taxon>
        <taxon>Bacilli</taxon>
        <taxon>Bacillales</taxon>
        <taxon>Bacillaceae</taxon>
        <taxon>Halobacillus</taxon>
    </lineage>
</organism>
<feature type="binding site" evidence="6">
    <location>
        <position position="339"/>
    </location>
    <ligand>
        <name>Mn(2+)</name>
        <dbReference type="ChEBI" id="CHEBI:29035"/>
        <label>2</label>
    </ligand>
</feature>
<evidence type="ECO:0000256" key="6">
    <source>
        <dbReference type="HAMAP-Rule" id="MF_00740"/>
    </source>
</evidence>
<dbReference type="PIRSF" id="PIRSF001491">
    <property type="entry name" value="Ppentomutase"/>
    <property type="match status" value="1"/>
</dbReference>
<dbReference type="GO" id="GO:0043094">
    <property type="term" value="P:metabolic compound salvage"/>
    <property type="evidence" value="ECO:0007669"/>
    <property type="project" value="UniProtKB-UniRule"/>
</dbReference>
<dbReference type="FunFam" id="3.30.70.1250:FF:000001">
    <property type="entry name" value="Phosphopentomutase"/>
    <property type="match status" value="1"/>
</dbReference>
<evidence type="ECO:0000256" key="7">
    <source>
        <dbReference type="NCBIfam" id="TIGR01696"/>
    </source>
</evidence>
<dbReference type="EMBL" id="CP020772">
    <property type="protein sequence ID" value="ARI77182.1"/>
    <property type="molecule type" value="Genomic_DNA"/>
</dbReference>
<comment type="catalytic activity">
    <reaction evidence="6">
        <text>2-deoxy-alpha-D-ribose 1-phosphate = 2-deoxy-D-ribose 5-phosphate</text>
        <dbReference type="Rhea" id="RHEA:27658"/>
        <dbReference type="ChEBI" id="CHEBI:57259"/>
        <dbReference type="ChEBI" id="CHEBI:62877"/>
        <dbReference type="EC" id="5.4.2.7"/>
    </reaction>
</comment>
<evidence type="ECO:0000313" key="10">
    <source>
        <dbReference type="Proteomes" id="UP000192527"/>
    </source>
</evidence>
<dbReference type="RefSeq" id="WP_085029654.1">
    <property type="nucleotide sequence ID" value="NZ_CP020772.1"/>
</dbReference>
<evidence type="ECO:0000259" key="8">
    <source>
        <dbReference type="Pfam" id="PF01676"/>
    </source>
</evidence>
<name>A0A1W5ZV31_9BACI</name>
<comment type="subcellular location">
    <subcellularLocation>
        <location evidence="6">Cytoplasm</location>
    </subcellularLocation>
</comment>
<feature type="binding site" evidence="6">
    <location>
        <position position="286"/>
    </location>
    <ligand>
        <name>Mn(2+)</name>
        <dbReference type="ChEBI" id="CHEBI:29035"/>
        <label>2</label>
    </ligand>
</feature>
<feature type="binding site" evidence="6">
    <location>
        <position position="327"/>
    </location>
    <ligand>
        <name>Mn(2+)</name>
        <dbReference type="ChEBI" id="CHEBI:29035"/>
        <label>1</label>
    </ligand>
</feature>